<keyword evidence="10" id="KW-1185">Reference proteome</keyword>
<dbReference type="InterPro" id="IPR050591">
    <property type="entry name" value="GSK-3"/>
</dbReference>
<dbReference type="GO" id="GO:0009742">
    <property type="term" value="P:brassinosteroid mediated signaling pathway"/>
    <property type="evidence" value="ECO:0007669"/>
    <property type="project" value="TreeGrafter"/>
</dbReference>
<gene>
    <name evidence="9" type="ORF">M0R45_016305</name>
</gene>
<dbReference type="InterPro" id="IPR011009">
    <property type="entry name" value="Kinase-like_dom_sf"/>
</dbReference>
<feature type="domain" description="Protein kinase" evidence="8">
    <location>
        <begin position="1"/>
        <end position="212"/>
    </location>
</feature>
<evidence type="ECO:0000259" key="8">
    <source>
        <dbReference type="PROSITE" id="PS50011"/>
    </source>
</evidence>
<dbReference type="SUPFAM" id="SSF56112">
    <property type="entry name" value="Protein kinase-like (PK-like)"/>
    <property type="match status" value="1"/>
</dbReference>
<proteinExistence type="inferred from homology"/>
<dbReference type="Proteomes" id="UP001457282">
    <property type="component" value="Unassembled WGS sequence"/>
</dbReference>
<keyword evidence="5" id="KW-0418">Kinase</keyword>
<evidence type="ECO:0000256" key="7">
    <source>
        <dbReference type="SAM" id="MobiDB-lite"/>
    </source>
</evidence>
<keyword evidence="6" id="KW-0067">ATP-binding</keyword>
<dbReference type="GO" id="GO:0005737">
    <property type="term" value="C:cytoplasm"/>
    <property type="evidence" value="ECO:0007669"/>
    <property type="project" value="TreeGrafter"/>
</dbReference>
<evidence type="ECO:0000256" key="2">
    <source>
        <dbReference type="ARBA" id="ARBA00022527"/>
    </source>
</evidence>
<dbReference type="PROSITE" id="PS00108">
    <property type="entry name" value="PROTEIN_KINASE_ST"/>
    <property type="match status" value="1"/>
</dbReference>
<comment type="similarity">
    <text evidence="1">Belongs to the protein kinase superfamily. CMGC Ser/Thr protein kinase family. GSK-3 subfamily.</text>
</comment>
<dbReference type="GO" id="GO:0004674">
    <property type="term" value="F:protein serine/threonine kinase activity"/>
    <property type="evidence" value="ECO:0007669"/>
    <property type="project" value="UniProtKB-KW"/>
</dbReference>
<dbReference type="GO" id="GO:0005634">
    <property type="term" value="C:nucleus"/>
    <property type="evidence" value="ECO:0007669"/>
    <property type="project" value="TreeGrafter"/>
</dbReference>
<dbReference type="PANTHER" id="PTHR24057">
    <property type="entry name" value="GLYCOGEN SYNTHASE KINASE-3 ALPHA"/>
    <property type="match status" value="1"/>
</dbReference>
<dbReference type="GO" id="GO:0030154">
    <property type="term" value="P:cell differentiation"/>
    <property type="evidence" value="ECO:0007669"/>
    <property type="project" value="TreeGrafter"/>
</dbReference>
<feature type="region of interest" description="Disordered" evidence="7">
    <location>
        <begin position="1"/>
        <end position="28"/>
    </location>
</feature>
<accession>A0AAW1XUJ7</accession>
<reference evidence="9 10" key="1">
    <citation type="journal article" date="2023" name="G3 (Bethesda)">
        <title>A chromosome-length genome assembly and annotation of blackberry (Rubus argutus, cv. 'Hillquist').</title>
        <authorList>
            <person name="Bruna T."/>
            <person name="Aryal R."/>
            <person name="Dudchenko O."/>
            <person name="Sargent D.J."/>
            <person name="Mead D."/>
            <person name="Buti M."/>
            <person name="Cavallini A."/>
            <person name="Hytonen T."/>
            <person name="Andres J."/>
            <person name="Pham M."/>
            <person name="Weisz D."/>
            <person name="Mascagni F."/>
            <person name="Usai G."/>
            <person name="Natali L."/>
            <person name="Bassil N."/>
            <person name="Fernandez G.E."/>
            <person name="Lomsadze A."/>
            <person name="Armour M."/>
            <person name="Olukolu B."/>
            <person name="Poorten T."/>
            <person name="Britton C."/>
            <person name="Davik J."/>
            <person name="Ashrafi H."/>
            <person name="Aiden E.L."/>
            <person name="Borodovsky M."/>
            <person name="Worthington M."/>
        </authorList>
    </citation>
    <scope>NUCLEOTIDE SEQUENCE [LARGE SCALE GENOMIC DNA]</scope>
    <source>
        <strain evidence="9">PI 553951</strain>
    </source>
</reference>
<sequence>MKRTLTAASSLSPSLNNEETHHHELSRNNSTSTMFMKLINGKKETIGRKNGELTTITYEAKRVIGAGSFGIVLLGVCHRDVKPGNVLVDPLTHQVKICDFGLAKVLVRGTGANGFCVGTSWLHAPRAHHWCNEIYNIRDIWSAGCVFAQLLLGRPLFPTGDGDEDHQLVEIIKVFHKRINESPEAIDLASRLLQYSPSLRCTALQACAHPFFDQLRDPNARLPNGCPYAALVYFNQELITHKPDG</sequence>
<protein>
    <recommendedName>
        <fullName evidence="8">Protein kinase domain-containing protein</fullName>
    </recommendedName>
</protein>
<evidence type="ECO:0000256" key="1">
    <source>
        <dbReference type="ARBA" id="ARBA00005527"/>
    </source>
</evidence>
<dbReference type="PANTHER" id="PTHR24057:SF5">
    <property type="entry name" value="SHAGGY-RELATED PROTEIN KINASE IOTA-RELATED"/>
    <property type="match status" value="1"/>
</dbReference>
<feature type="compositionally biased region" description="Low complexity" evidence="7">
    <location>
        <begin position="1"/>
        <end position="17"/>
    </location>
</feature>
<keyword evidence="4" id="KW-0547">Nucleotide-binding</keyword>
<dbReference type="InterPro" id="IPR008271">
    <property type="entry name" value="Ser/Thr_kinase_AS"/>
</dbReference>
<evidence type="ECO:0000256" key="4">
    <source>
        <dbReference type="ARBA" id="ARBA00022741"/>
    </source>
</evidence>
<comment type="caution">
    <text evidence="9">The sequence shown here is derived from an EMBL/GenBank/DDBJ whole genome shotgun (WGS) entry which is preliminary data.</text>
</comment>
<evidence type="ECO:0000256" key="3">
    <source>
        <dbReference type="ARBA" id="ARBA00022679"/>
    </source>
</evidence>
<evidence type="ECO:0000313" key="10">
    <source>
        <dbReference type="Proteomes" id="UP001457282"/>
    </source>
</evidence>
<dbReference type="GO" id="GO:0005524">
    <property type="term" value="F:ATP binding"/>
    <property type="evidence" value="ECO:0007669"/>
    <property type="project" value="UniProtKB-KW"/>
</dbReference>
<keyword evidence="3" id="KW-0808">Transferase</keyword>
<dbReference type="Gene3D" id="1.10.510.10">
    <property type="entry name" value="Transferase(Phosphotransferase) domain 1"/>
    <property type="match status" value="1"/>
</dbReference>
<evidence type="ECO:0000256" key="5">
    <source>
        <dbReference type="ARBA" id="ARBA00022777"/>
    </source>
</evidence>
<dbReference type="EMBL" id="JBEDUW010000003">
    <property type="protein sequence ID" value="KAK9939614.1"/>
    <property type="molecule type" value="Genomic_DNA"/>
</dbReference>
<dbReference type="AlphaFoldDB" id="A0AAW1XUJ7"/>
<dbReference type="PROSITE" id="PS50011">
    <property type="entry name" value="PROTEIN_KINASE_DOM"/>
    <property type="match status" value="1"/>
</dbReference>
<dbReference type="Pfam" id="PF00069">
    <property type="entry name" value="Pkinase"/>
    <property type="match status" value="1"/>
</dbReference>
<dbReference type="SMART" id="SM00220">
    <property type="entry name" value="S_TKc"/>
    <property type="match status" value="1"/>
</dbReference>
<evidence type="ECO:0000313" key="9">
    <source>
        <dbReference type="EMBL" id="KAK9939614.1"/>
    </source>
</evidence>
<dbReference type="InterPro" id="IPR000719">
    <property type="entry name" value="Prot_kinase_dom"/>
</dbReference>
<organism evidence="9 10">
    <name type="scientific">Rubus argutus</name>
    <name type="common">Southern blackberry</name>
    <dbReference type="NCBI Taxonomy" id="59490"/>
    <lineage>
        <taxon>Eukaryota</taxon>
        <taxon>Viridiplantae</taxon>
        <taxon>Streptophyta</taxon>
        <taxon>Embryophyta</taxon>
        <taxon>Tracheophyta</taxon>
        <taxon>Spermatophyta</taxon>
        <taxon>Magnoliopsida</taxon>
        <taxon>eudicotyledons</taxon>
        <taxon>Gunneridae</taxon>
        <taxon>Pentapetalae</taxon>
        <taxon>rosids</taxon>
        <taxon>fabids</taxon>
        <taxon>Rosales</taxon>
        <taxon>Rosaceae</taxon>
        <taxon>Rosoideae</taxon>
        <taxon>Rosoideae incertae sedis</taxon>
        <taxon>Rubus</taxon>
    </lineage>
</organism>
<keyword evidence="2" id="KW-0723">Serine/threonine-protein kinase</keyword>
<evidence type="ECO:0000256" key="6">
    <source>
        <dbReference type="ARBA" id="ARBA00022840"/>
    </source>
</evidence>
<name>A0AAW1XUJ7_RUBAR</name>